<dbReference type="InterPro" id="IPR057251">
    <property type="entry name" value="FP_C"/>
</dbReference>
<feature type="coiled-coil region" evidence="1">
    <location>
        <begin position="97"/>
        <end position="131"/>
    </location>
</feature>
<feature type="domain" description="FP protein C-terminal" evidence="3">
    <location>
        <begin position="235"/>
        <end position="285"/>
    </location>
</feature>
<dbReference type="Pfam" id="PF25298">
    <property type="entry name" value="Baculo_FP_2nd"/>
    <property type="match status" value="1"/>
</dbReference>
<feature type="region of interest" description="Disordered" evidence="2">
    <location>
        <begin position="1"/>
        <end position="21"/>
    </location>
</feature>
<name>A0ABR3HT96_LOXSC</name>
<dbReference type="EMBL" id="JBEUOH010000014">
    <property type="protein sequence ID" value="KAL0879786.1"/>
    <property type="molecule type" value="Genomic_DNA"/>
</dbReference>
<proteinExistence type="predicted"/>
<comment type="caution">
    <text evidence="4">The sequence shown here is derived from an EMBL/GenBank/DDBJ whole genome shotgun (WGS) entry which is preliminary data.</text>
</comment>
<reference evidence="4 5" key="1">
    <citation type="submission" date="2024-06" db="EMBL/GenBank/DDBJ databases">
        <title>A chromosome-level genome assembly of beet webworm, Loxostege sticticalis.</title>
        <authorList>
            <person name="Zhang Y."/>
        </authorList>
    </citation>
    <scope>NUCLEOTIDE SEQUENCE [LARGE SCALE GENOMIC DNA]</scope>
    <source>
        <strain evidence="4">AQ026</strain>
        <tissue evidence="4">Whole body</tissue>
    </source>
</reference>
<gene>
    <name evidence="4" type="ORF">ABMA27_003497</name>
</gene>
<accession>A0ABR3HT96</accession>
<keyword evidence="5" id="KW-1185">Reference proteome</keyword>
<protein>
    <recommendedName>
        <fullName evidence="3">FP protein C-terminal domain-containing protein</fullName>
    </recommendedName>
</protein>
<dbReference type="Proteomes" id="UP001549920">
    <property type="component" value="Unassembled WGS sequence"/>
</dbReference>
<keyword evidence="1" id="KW-0175">Coiled coil</keyword>
<evidence type="ECO:0000256" key="1">
    <source>
        <dbReference type="SAM" id="Coils"/>
    </source>
</evidence>
<sequence length="289" mass="32712">MQAGDMSVCDPETSPETCNNDVTPPNYVFGRVRGVTTDDFDKFKHEIKCMIESLWAAQQQEIKSITPVLMDIKQTNANIESSIALLTSQSAELSKKVTHLEHKIKESSESIAVLEDKIEGMQLTLRKANFEIKNVPKKANETKEDLVEMVLRLSTTIGADLNKADIKDVYRVRGKREQQQNTPLIIETSSTLVKTNILRLCKAFNVKSKSKLCAKHLGFRVSEDTPIFVSEQLTAKGSRLHFLARDLVKSNQYKYCWTAYGRVYIRKTDNSPIIVIKSESQVQQLINND</sequence>
<evidence type="ECO:0000259" key="3">
    <source>
        <dbReference type="Pfam" id="PF25298"/>
    </source>
</evidence>
<evidence type="ECO:0000313" key="4">
    <source>
        <dbReference type="EMBL" id="KAL0879786.1"/>
    </source>
</evidence>
<evidence type="ECO:0000256" key="2">
    <source>
        <dbReference type="SAM" id="MobiDB-lite"/>
    </source>
</evidence>
<evidence type="ECO:0000313" key="5">
    <source>
        <dbReference type="Proteomes" id="UP001549920"/>
    </source>
</evidence>
<organism evidence="4 5">
    <name type="scientific">Loxostege sticticalis</name>
    <name type="common">Beet webworm moth</name>
    <dbReference type="NCBI Taxonomy" id="481309"/>
    <lineage>
        <taxon>Eukaryota</taxon>
        <taxon>Metazoa</taxon>
        <taxon>Ecdysozoa</taxon>
        <taxon>Arthropoda</taxon>
        <taxon>Hexapoda</taxon>
        <taxon>Insecta</taxon>
        <taxon>Pterygota</taxon>
        <taxon>Neoptera</taxon>
        <taxon>Endopterygota</taxon>
        <taxon>Lepidoptera</taxon>
        <taxon>Glossata</taxon>
        <taxon>Ditrysia</taxon>
        <taxon>Pyraloidea</taxon>
        <taxon>Crambidae</taxon>
        <taxon>Pyraustinae</taxon>
        <taxon>Loxostege</taxon>
    </lineage>
</organism>